<reference evidence="2" key="1">
    <citation type="journal article" date="2023" name="Plant Biotechnol. J.">
        <title>Chromosome-level wild Hevea brasiliensis genome provides new tools for genomic-assisted breeding and valuable loci to elevate rubber yield.</title>
        <authorList>
            <person name="Cheng H."/>
            <person name="Song X."/>
            <person name="Hu Y."/>
            <person name="Wu T."/>
            <person name="Yang Q."/>
            <person name="An Z."/>
            <person name="Feng S."/>
            <person name="Deng Z."/>
            <person name="Wu W."/>
            <person name="Zeng X."/>
            <person name="Tu M."/>
            <person name="Wang X."/>
            <person name="Huang H."/>
        </authorList>
    </citation>
    <scope>NUCLEOTIDE SEQUENCE</scope>
    <source>
        <strain evidence="2">MT/VB/25A 57/8</strain>
    </source>
</reference>
<keyword evidence="1" id="KW-0472">Membrane</keyword>
<protein>
    <submittedName>
        <fullName evidence="2">Uncharacterized protein</fullName>
    </submittedName>
</protein>
<dbReference type="Proteomes" id="UP001174677">
    <property type="component" value="Chromosome 16"/>
</dbReference>
<dbReference type="EMBL" id="JARPOI010000016">
    <property type="protein sequence ID" value="KAJ9146422.1"/>
    <property type="molecule type" value="Genomic_DNA"/>
</dbReference>
<comment type="caution">
    <text evidence="2">The sequence shown here is derived from an EMBL/GenBank/DDBJ whole genome shotgun (WGS) entry which is preliminary data.</text>
</comment>
<accession>A0ABQ9KRB2</accession>
<keyword evidence="1" id="KW-1133">Transmembrane helix</keyword>
<gene>
    <name evidence="2" type="ORF">P3X46_028691</name>
</gene>
<keyword evidence="1" id="KW-0812">Transmembrane</keyword>
<evidence type="ECO:0000313" key="2">
    <source>
        <dbReference type="EMBL" id="KAJ9146422.1"/>
    </source>
</evidence>
<evidence type="ECO:0000313" key="3">
    <source>
        <dbReference type="Proteomes" id="UP001174677"/>
    </source>
</evidence>
<organism evidence="2 3">
    <name type="scientific">Hevea brasiliensis</name>
    <name type="common">Para rubber tree</name>
    <name type="synonym">Siphonia brasiliensis</name>
    <dbReference type="NCBI Taxonomy" id="3981"/>
    <lineage>
        <taxon>Eukaryota</taxon>
        <taxon>Viridiplantae</taxon>
        <taxon>Streptophyta</taxon>
        <taxon>Embryophyta</taxon>
        <taxon>Tracheophyta</taxon>
        <taxon>Spermatophyta</taxon>
        <taxon>Magnoliopsida</taxon>
        <taxon>eudicotyledons</taxon>
        <taxon>Gunneridae</taxon>
        <taxon>Pentapetalae</taxon>
        <taxon>rosids</taxon>
        <taxon>fabids</taxon>
        <taxon>Malpighiales</taxon>
        <taxon>Euphorbiaceae</taxon>
        <taxon>Crotonoideae</taxon>
        <taxon>Micrandreae</taxon>
        <taxon>Hevea</taxon>
    </lineage>
</organism>
<sequence>MFSTMESIAQAASNSLFIFCFCNLILFIILVTASKPASCCHQKNQVPLLTVTNANMNVKQANTTKHFPDVSKVSNAAEAQIQENANDDHSRENNEDDEFRRKVEEFIDKVNRGWKTELLRKSKSLENNLQQLEL</sequence>
<evidence type="ECO:0000256" key="1">
    <source>
        <dbReference type="SAM" id="Phobius"/>
    </source>
</evidence>
<keyword evidence="3" id="KW-1185">Reference proteome</keyword>
<dbReference type="PANTHER" id="PTHR36595">
    <property type="entry name" value="TRANSMEMBRANE PROTEIN"/>
    <property type="match status" value="1"/>
</dbReference>
<feature type="transmembrane region" description="Helical" evidence="1">
    <location>
        <begin position="12"/>
        <end position="33"/>
    </location>
</feature>
<proteinExistence type="predicted"/>
<name>A0ABQ9KRB2_HEVBR</name>
<dbReference type="PANTHER" id="PTHR36595:SF1">
    <property type="entry name" value="TRANSMEMBRANE PROTEIN"/>
    <property type="match status" value="1"/>
</dbReference>